<gene>
    <name evidence="11" type="ORF">FSARC_6088</name>
</gene>
<dbReference type="Gene3D" id="1.10.630.10">
    <property type="entry name" value="Cytochrome P450"/>
    <property type="match status" value="1"/>
</dbReference>
<evidence type="ECO:0000256" key="1">
    <source>
        <dbReference type="ARBA" id="ARBA00001971"/>
    </source>
</evidence>
<dbReference type="InterPro" id="IPR001128">
    <property type="entry name" value="Cyt_P450"/>
</dbReference>
<feature type="transmembrane region" description="Helical" evidence="10">
    <location>
        <begin position="12"/>
        <end position="30"/>
    </location>
</feature>
<dbReference type="GO" id="GO:0020037">
    <property type="term" value="F:heme binding"/>
    <property type="evidence" value="ECO:0007669"/>
    <property type="project" value="InterPro"/>
</dbReference>
<comment type="cofactor">
    <cofactor evidence="1 8">
        <name>heme</name>
        <dbReference type="ChEBI" id="CHEBI:30413"/>
    </cofactor>
</comment>
<sequence length="558" mass="63818">MTVLTDLIAEVTFTRLFLYGSLFLVISFILDSATQPRYPSQIPVLGHDPRKWFSKIRNSIAYFTQHQTWIGEGYEKYGKNGLPFIAPAPISRPPDIILPRSQIAWMMEQPDRVLSASHAHDKILYTEYNFLGSDLAVEPFANRIMHKYLARHLPTLIPAVEEEVNDAVEDALEKLIKAAAEKDPKNIDVEGYAKVNLWELWLAIIPRVTNRLLVGEPTCRDPVFLQSMVSFTDDVVRNSFLLHAFPRVLHPIIGRLITIPNYLHWRTASHRVLPIIEQRLKDMQRKNAGDPELKDWTPPEDFITWDIRLATEEGKPFELDPVVISKRLLPINFAAIHTTVLTGQSWMFDILSSSASENVLDTLRDDILAHKPSEGHWTKQALASLVRIDSSIRESQRLSNFAANLVERQVVAVDGLHNPDFGWTLPRGSFVTVNLQGTHHDEEIYENAMSYDPWRYSRVREDWEAKTVEEKKEREDQGKKVRGLGMVTTSDAHLAFGHGRHACPGRFFVAHELKLIMAALLLNYDIKMLDQRPKPQWLGGTIIPPLEACIELRRKKSE</sequence>
<evidence type="ECO:0000313" key="12">
    <source>
        <dbReference type="Proteomes" id="UP000622797"/>
    </source>
</evidence>
<reference evidence="11" key="2">
    <citation type="submission" date="2020-05" db="EMBL/GenBank/DDBJ databases">
        <authorList>
            <person name="Kim H.-S."/>
            <person name="Proctor R.H."/>
            <person name="Brown D.W."/>
        </authorList>
    </citation>
    <scope>NUCLEOTIDE SEQUENCE</scope>
    <source>
        <strain evidence="11">NRRL 20472</strain>
    </source>
</reference>
<keyword evidence="6 8" id="KW-0408">Iron</keyword>
<evidence type="ECO:0000313" key="11">
    <source>
        <dbReference type="EMBL" id="KAF4966203.1"/>
    </source>
</evidence>
<feature type="binding site" description="axial binding residue" evidence="8">
    <location>
        <position position="503"/>
    </location>
    <ligand>
        <name>heme</name>
        <dbReference type="ChEBI" id="CHEBI:30413"/>
    </ligand>
    <ligandPart>
        <name>Fe</name>
        <dbReference type="ChEBI" id="CHEBI:18248"/>
    </ligandPart>
</feature>
<organism evidence="11 12">
    <name type="scientific">Fusarium sarcochroum</name>
    <dbReference type="NCBI Taxonomy" id="1208366"/>
    <lineage>
        <taxon>Eukaryota</taxon>
        <taxon>Fungi</taxon>
        <taxon>Dikarya</taxon>
        <taxon>Ascomycota</taxon>
        <taxon>Pezizomycotina</taxon>
        <taxon>Sordariomycetes</taxon>
        <taxon>Hypocreomycetidae</taxon>
        <taxon>Hypocreales</taxon>
        <taxon>Nectriaceae</taxon>
        <taxon>Fusarium</taxon>
        <taxon>Fusarium lateritium species complex</taxon>
    </lineage>
</organism>
<dbReference type="PANTHER" id="PTHR46206">
    <property type="entry name" value="CYTOCHROME P450"/>
    <property type="match status" value="1"/>
</dbReference>
<dbReference type="Proteomes" id="UP000622797">
    <property type="component" value="Unassembled WGS sequence"/>
</dbReference>
<keyword evidence="12" id="KW-1185">Reference proteome</keyword>
<evidence type="ECO:0000256" key="7">
    <source>
        <dbReference type="ARBA" id="ARBA00023033"/>
    </source>
</evidence>
<comment type="similarity">
    <text evidence="2 9">Belongs to the cytochrome P450 family.</text>
</comment>
<accession>A0A8H4TYB5</accession>
<keyword evidence="10" id="KW-1133">Transmembrane helix</keyword>
<dbReference type="InterPro" id="IPR017972">
    <property type="entry name" value="Cyt_P450_CS"/>
</dbReference>
<dbReference type="PROSITE" id="PS00086">
    <property type="entry name" value="CYTOCHROME_P450"/>
    <property type="match status" value="1"/>
</dbReference>
<name>A0A8H4TYB5_9HYPO</name>
<dbReference type="GO" id="GO:0004497">
    <property type="term" value="F:monooxygenase activity"/>
    <property type="evidence" value="ECO:0007669"/>
    <property type="project" value="UniProtKB-KW"/>
</dbReference>
<dbReference type="PANTHER" id="PTHR46206:SF1">
    <property type="entry name" value="P450, PUTATIVE (EUROFUNG)-RELATED"/>
    <property type="match status" value="1"/>
</dbReference>
<evidence type="ECO:0000256" key="2">
    <source>
        <dbReference type="ARBA" id="ARBA00010617"/>
    </source>
</evidence>
<evidence type="ECO:0000256" key="6">
    <source>
        <dbReference type="ARBA" id="ARBA00023004"/>
    </source>
</evidence>
<protein>
    <recommendedName>
        <fullName evidence="13">Cytochrome P450 monooxygenase</fullName>
    </recommendedName>
</protein>
<evidence type="ECO:0000256" key="10">
    <source>
        <dbReference type="SAM" id="Phobius"/>
    </source>
</evidence>
<dbReference type="CDD" id="cd11041">
    <property type="entry name" value="CYP503A1-like"/>
    <property type="match status" value="1"/>
</dbReference>
<keyword evidence="10" id="KW-0472">Membrane</keyword>
<reference evidence="11" key="1">
    <citation type="journal article" date="2020" name="BMC Genomics">
        <title>Correction to: Identification and distribution of gene clusters required for synthesis of sphingolipid metabolism inhibitors in diverse species of the filamentous fungus Fusarium.</title>
        <authorList>
            <person name="Kim H.S."/>
            <person name="Lohmar J.M."/>
            <person name="Busman M."/>
            <person name="Brown D.W."/>
            <person name="Naumann T.A."/>
            <person name="Divon H.H."/>
            <person name="Lysoe E."/>
            <person name="Uhlig S."/>
            <person name="Proctor R.H."/>
        </authorList>
    </citation>
    <scope>NUCLEOTIDE SEQUENCE</scope>
    <source>
        <strain evidence="11">NRRL 20472</strain>
    </source>
</reference>
<keyword evidence="7 9" id="KW-0503">Monooxygenase</keyword>
<keyword evidence="4 8" id="KW-0479">Metal-binding</keyword>
<keyword evidence="10" id="KW-0812">Transmembrane</keyword>
<keyword evidence="3 8" id="KW-0349">Heme</keyword>
<dbReference type="GO" id="GO:0005506">
    <property type="term" value="F:iron ion binding"/>
    <property type="evidence" value="ECO:0007669"/>
    <property type="project" value="InterPro"/>
</dbReference>
<comment type="caution">
    <text evidence="11">The sequence shown here is derived from an EMBL/GenBank/DDBJ whole genome shotgun (WGS) entry which is preliminary data.</text>
</comment>
<dbReference type="EMBL" id="JABEXW010000301">
    <property type="protein sequence ID" value="KAF4966203.1"/>
    <property type="molecule type" value="Genomic_DNA"/>
</dbReference>
<dbReference type="InterPro" id="IPR036396">
    <property type="entry name" value="Cyt_P450_sf"/>
</dbReference>
<evidence type="ECO:0000256" key="5">
    <source>
        <dbReference type="ARBA" id="ARBA00023002"/>
    </source>
</evidence>
<dbReference type="PRINTS" id="PR00465">
    <property type="entry name" value="EP450IV"/>
</dbReference>
<evidence type="ECO:0000256" key="3">
    <source>
        <dbReference type="ARBA" id="ARBA00022617"/>
    </source>
</evidence>
<evidence type="ECO:0000256" key="4">
    <source>
        <dbReference type="ARBA" id="ARBA00022723"/>
    </source>
</evidence>
<proteinExistence type="inferred from homology"/>
<dbReference type="AlphaFoldDB" id="A0A8H4TYB5"/>
<dbReference type="GO" id="GO:0016705">
    <property type="term" value="F:oxidoreductase activity, acting on paired donors, with incorporation or reduction of molecular oxygen"/>
    <property type="evidence" value="ECO:0007669"/>
    <property type="project" value="InterPro"/>
</dbReference>
<dbReference type="Pfam" id="PF00067">
    <property type="entry name" value="p450"/>
    <property type="match status" value="1"/>
</dbReference>
<dbReference type="OrthoDB" id="1844152at2759"/>
<keyword evidence="5 9" id="KW-0560">Oxidoreductase</keyword>
<dbReference type="InterPro" id="IPR002403">
    <property type="entry name" value="Cyt_P450_E_grp-IV"/>
</dbReference>
<evidence type="ECO:0008006" key="13">
    <source>
        <dbReference type="Google" id="ProtNLM"/>
    </source>
</evidence>
<dbReference type="SUPFAM" id="SSF48264">
    <property type="entry name" value="Cytochrome P450"/>
    <property type="match status" value="1"/>
</dbReference>
<evidence type="ECO:0000256" key="8">
    <source>
        <dbReference type="PIRSR" id="PIRSR602403-1"/>
    </source>
</evidence>
<evidence type="ECO:0000256" key="9">
    <source>
        <dbReference type="RuleBase" id="RU000461"/>
    </source>
</evidence>